<dbReference type="PANTHER" id="PTHR38448">
    <property type="entry name" value="REGULATORY PROTEIN YLBF-RELATED"/>
    <property type="match status" value="1"/>
</dbReference>
<dbReference type="Pfam" id="PF06133">
    <property type="entry name" value="Com_YlbF"/>
    <property type="match status" value="1"/>
</dbReference>
<dbReference type="InterPro" id="IPR010368">
    <property type="entry name" value="Com_YlbF"/>
</dbReference>
<evidence type="ECO:0000313" key="2">
    <source>
        <dbReference type="EMBL" id="UOF91810.1"/>
    </source>
</evidence>
<dbReference type="SUPFAM" id="SSF158622">
    <property type="entry name" value="YheA/YmcA-like"/>
    <property type="match status" value="1"/>
</dbReference>
<sequence>MISEIKNIGIDLPEIRSITDPTAFRSIIINQINKISGLIQETEEWKRFKQAEYKIEHHGDAQALLFVVRAKRNQYSQVSLRHGYEHPKSIQAKQEYDDILERMANIPLIEEYQAYQEELNELVQGILATVMSSLSATIPVERGEDIGKTSSGGSCGSGGGCGSCKTH</sequence>
<organism evidence="2 3">
    <name type="scientific">Fodinisporobacter ferrooxydans</name>
    <dbReference type="NCBI Taxonomy" id="2901836"/>
    <lineage>
        <taxon>Bacteria</taxon>
        <taxon>Bacillati</taxon>
        <taxon>Bacillota</taxon>
        <taxon>Bacilli</taxon>
        <taxon>Bacillales</taxon>
        <taxon>Alicyclobacillaceae</taxon>
        <taxon>Fodinisporobacter</taxon>
    </lineage>
</organism>
<dbReference type="Gene3D" id="1.20.1500.10">
    <property type="entry name" value="YheA/YmcA-like"/>
    <property type="match status" value="1"/>
</dbReference>
<evidence type="ECO:0000313" key="3">
    <source>
        <dbReference type="Proteomes" id="UP000830167"/>
    </source>
</evidence>
<dbReference type="Proteomes" id="UP000830167">
    <property type="component" value="Chromosome"/>
</dbReference>
<name>A0ABY4CMU6_9BACL</name>
<dbReference type="RefSeq" id="WP_347438499.1">
    <property type="nucleotide sequence ID" value="NZ_CP089291.1"/>
</dbReference>
<dbReference type="PANTHER" id="PTHR38448:SF1">
    <property type="entry name" value="YLBF FAMILY REGULATOR"/>
    <property type="match status" value="1"/>
</dbReference>
<accession>A0ABY4CMU6</accession>
<feature type="region of interest" description="Disordered" evidence="1">
    <location>
        <begin position="145"/>
        <end position="167"/>
    </location>
</feature>
<keyword evidence="3" id="KW-1185">Reference proteome</keyword>
<dbReference type="EMBL" id="CP089291">
    <property type="protein sequence ID" value="UOF91810.1"/>
    <property type="molecule type" value="Genomic_DNA"/>
</dbReference>
<dbReference type="InterPro" id="IPR023378">
    <property type="entry name" value="YheA/YmcA-like_dom_sf"/>
</dbReference>
<reference evidence="2" key="1">
    <citation type="submission" date="2021-12" db="EMBL/GenBank/DDBJ databases">
        <title>Alicyclobacillaceae gen. nov., sp. nov., isolated from chalcocite enrichment system.</title>
        <authorList>
            <person name="Jiang Z."/>
        </authorList>
    </citation>
    <scope>NUCLEOTIDE SEQUENCE</scope>
    <source>
        <strain evidence="2">MYW30-H2</strain>
    </source>
</reference>
<evidence type="ECO:0000256" key="1">
    <source>
        <dbReference type="SAM" id="MobiDB-lite"/>
    </source>
</evidence>
<proteinExistence type="predicted"/>
<protein>
    <submittedName>
        <fullName evidence="2">YlbF family regulator</fullName>
    </submittedName>
</protein>
<gene>
    <name evidence="2" type="ORF">LSG31_06100</name>
</gene>
<feature type="compositionally biased region" description="Gly residues" evidence="1">
    <location>
        <begin position="153"/>
        <end position="167"/>
    </location>
</feature>
<dbReference type="InterPro" id="IPR052767">
    <property type="entry name" value="Bact_com_dev_regulator"/>
</dbReference>